<keyword evidence="1" id="KW-0732">Signal</keyword>
<proteinExistence type="predicted"/>
<evidence type="ECO:0000313" key="3">
    <source>
        <dbReference type="EMBL" id="WBE25323.1"/>
    </source>
</evidence>
<gene>
    <name evidence="3" type="ORF">O6P33_00290</name>
</gene>
<dbReference type="EMBL" id="CP114976">
    <property type="protein sequence ID" value="WBE25323.1"/>
    <property type="molecule type" value="Genomic_DNA"/>
</dbReference>
<feature type="signal peptide" evidence="1">
    <location>
        <begin position="1"/>
        <end position="18"/>
    </location>
</feature>
<dbReference type="Proteomes" id="UP001212189">
    <property type="component" value="Chromosome"/>
</dbReference>
<evidence type="ECO:0000256" key="1">
    <source>
        <dbReference type="SAM" id="SignalP"/>
    </source>
</evidence>
<accession>A0AAE9VQ06</accession>
<name>A0AAE9VQ06_9GAMM</name>
<reference evidence="3 4" key="1">
    <citation type="submission" date="2022-12" db="EMBL/GenBank/DDBJ databases">
        <title>Coexistence and Characterization of a Novel Tigecycline Resistance gene tet(X) variant and blaNDM-1 in a Pseudomonas caeni Isolate of Chicken Origin.</title>
        <authorList>
            <person name="Lu X."/>
            <person name="Zhang L."/>
            <person name="Li R."/>
            <person name="Wang Z."/>
        </authorList>
    </citation>
    <scope>NUCLEOTIDE SEQUENCE [LARGE SCALE GENOMIC DNA]</scope>
    <source>
        <strain evidence="3 4">CE14</strain>
    </source>
</reference>
<protein>
    <submittedName>
        <fullName evidence="3">DUF4124 domain-containing protein</fullName>
    </submittedName>
</protein>
<keyword evidence="4" id="KW-1185">Reference proteome</keyword>
<evidence type="ECO:0000313" key="4">
    <source>
        <dbReference type="Proteomes" id="UP001212189"/>
    </source>
</evidence>
<organism evidence="3 4">
    <name type="scientific">Denitrificimonas caeni</name>
    <dbReference type="NCBI Taxonomy" id="521720"/>
    <lineage>
        <taxon>Bacteria</taxon>
        <taxon>Pseudomonadati</taxon>
        <taxon>Pseudomonadota</taxon>
        <taxon>Gammaproteobacteria</taxon>
        <taxon>Pseudomonadales</taxon>
        <taxon>Pseudomonadaceae</taxon>
        <taxon>Denitrificimonas</taxon>
    </lineage>
</organism>
<evidence type="ECO:0000259" key="2">
    <source>
        <dbReference type="Pfam" id="PF13511"/>
    </source>
</evidence>
<sequence>MRLLLAAISLAIAVPASAQIYQYIDQQGNRVYTDQPPEGIDATSVELPTVNTVDMQPPADNFTDPSLTADSDLDADAEPAIPYSTLELTGLPDDQAIRANNGDFTVQVAINPELASQDRLQLLVDGQAYGPAGHSTTINVINLSRGEHQLAVQVLSSDNQVLQTSAAQTVAIQRVHLGDRKPRPRSAP</sequence>
<feature type="chain" id="PRO_5042174912" evidence="1">
    <location>
        <begin position="19"/>
        <end position="188"/>
    </location>
</feature>
<dbReference type="Pfam" id="PF13511">
    <property type="entry name" value="DUF4124"/>
    <property type="match status" value="1"/>
</dbReference>
<dbReference type="AlphaFoldDB" id="A0AAE9VQ06"/>
<dbReference type="InterPro" id="IPR025392">
    <property type="entry name" value="DUF4124"/>
</dbReference>
<feature type="domain" description="DUF4124" evidence="2">
    <location>
        <begin position="9"/>
        <end position="60"/>
    </location>
</feature>
<dbReference type="KEGG" id="dce:O6P33_00290"/>
<dbReference type="RefSeq" id="WP_269818269.1">
    <property type="nucleotide sequence ID" value="NZ_CP114976.1"/>
</dbReference>